<dbReference type="EMBL" id="DRVY01000021">
    <property type="protein sequence ID" value="HHR92022.1"/>
    <property type="molecule type" value="Genomic_DNA"/>
</dbReference>
<dbReference type="Gene3D" id="1.10.8.60">
    <property type="match status" value="1"/>
</dbReference>
<organism evidence="2">
    <name type="scientific">candidate division CPR3 bacterium</name>
    <dbReference type="NCBI Taxonomy" id="2268181"/>
    <lineage>
        <taxon>Bacteria</taxon>
        <taxon>Bacteria division CPR3</taxon>
    </lineage>
</organism>
<dbReference type="InterPro" id="IPR054594">
    <property type="entry name" value="Lon_lid"/>
</dbReference>
<dbReference type="InterPro" id="IPR003959">
    <property type="entry name" value="ATPase_AAA_core"/>
</dbReference>
<dbReference type="InterPro" id="IPR001270">
    <property type="entry name" value="ClpA/B"/>
</dbReference>
<dbReference type="GO" id="GO:0005524">
    <property type="term" value="F:ATP binding"/>
    <property type="evidence" value="ECO:0007669"/>
    <property type="project" value="InterPro"/>
</dbReference>
<dbReference type="SMART" id="SM00382">
    <property type="entry name" value="AAA"/>
    <property type="match status" value="1"/>
</dbReference>
<proteinExistence type="predicted"/>
<evidence type="ECO:0000313" key="2">
    <source>
        <dbReference type="EMBL" id="HHR92022.1"/>
    </source>
</evidence>
<dbReference type="PRINTS" id="PR00300">
    <property type="entry name" value="CLPPROTEASEA"/>
</dbReference>
<dbReference type="Pfam" id="PF22667">
    <property type="entry name" value="Lon_lid"/>
    <property type="match status" value="1"/>
</dbReference>
<sequence length="354" mass="40132">MPKDQANEEITYLESLLSKSNLPQDLRMTIERMINRVKRVTQLSGFSQEYEHVRKFVEWVTQIPWGVYTKDNLDLENAKKVLDEGHYGLDSVKERILEYLSVMRLKQLKGEEIPRAPIFLFVGLQGIGKTTMAKSIAKALNRQFTRISVGALGSVTELRGVPKTEPDAEPGQIIKALINTKQMNPVILLDELDKASGAEGKRADIMAALLEILDPEQNYAFRDHYIDYPVDLSKVLFICTANTLGTISTALLDRLEVIRFYSYTDEEKIVIGRNYILPKVLKRAGLDPSQIEFSQDVWQIIVRPLGYDAGVRQLERNIESILRKAAKLIVTGKSQKIVITPENVRNFIQESGVI</sequence>
<dbReference type="GO" id="GO:0004176">
    <property type="term" value="F:ATP-dependent peptidase activity"/>
    <property type="evidence" value="ECO:0007669"/>
    <property type="project" value="InterPro"/>
</dbReference>
<dbReference type="InterPro" id="IPR027417">
    <property type="entry name" value="P-loop_NTPase"/>
</dbReference>
<dbReference type="SUPFAM" id="SSF52540">
    <property type="entry name" value="P-loop containing nucleoside triphosphate hydrolases"/>
    <property type="match status" value="1"/>
</dbReference>
<comment type="caution">
    <text evidence="2">The sequence shown here is derived from an EMBL/GenBank/DDBJ whole genome shotgun (WGS) entry which is preliminary data.</text>
</comment>
<gene>
    <name evidence="2" type="ORF">ENL96_00720</name>
</gene>
<dbReference type="GO" id="GO:0016887">
    <property type="term" value="F:ATP hydrolysis activity"/>
    <property type="evidence" value="ECO:0007669"/>
    <property type="project" value="InterPro"/>
</dbReference>
<accession>A0A7C5YYM0</accession>
<dbReference type="GO" id="GO:0006515">
    <property type="term" value="P:protein quality control for misfolded or incompletely synthesized proteins"/>
    <property type="evidence" value="ECO:0007669"/>
    <property type="project" value="TreeGrafter"/>
</dbReference>
<evidence type="ECO:0000259" key="1">
    <source>
        <dbReference type="SMART" id="SM00382"/>
    </source>
</evidence>
<dbReference type="Gene3D" id="3.40.50.300">
    <property type="entry name" value="P-loop containing nucleotide triphosphate hydrolases"/>
    <property type="match status" value="1"/>
</dbReference>
<reference evidence="2" key="1">
    <citation type="journal article" date="2020" name="mSystems">
        <title>Genome- and Community-Level Interaction Insights into Carbon Utilization and Element Cycling Functions of Hydrothermarchaeota in Hydrothermal Sediment.</title>
        <authorList>
            <person name="Zhou Z."/>
            <person name="Liu Y."/>
            <person name="Xu W."/>
            <person name="Pan J."/>
            <person name="Luo Z.H."/>
            <person name="Li M."/>
        </authorList>
    </citation>
    <scope>NUCLEOTIDE SEQUENCE [LARGE SCALE GENOMIC DNA]</scope>
    <source>
        <strain evidence="2">SpSt-1042</strain>
    </source>
</reference>
<dbReference type="Pfam" id="PF00004">
    <property type="entry name" value="AAA"/>
    <property type="match status" value="1"/>
</dbReference>
<dbReference type="PANTHER" id="PTHR43718:SF2">
    <property type="entry name" value="LON PROTEASE HOMOLOG, MITOCHONDRIAL"/>
    <property type="match status" value="1"/>
</dbReference>
<dbReference type="InterPro" id="IPR003593">
    <property type="entry name" value="AAA+_ATPase"/>
</dbReference>
<feature type="domain" description="AAA+ ATPase" evidence="1">
    <location>
        <begin position="115"/>
        <end position="265"/>
    </location>
</feature>
<name>A0A7C5YYM0_UNCC3</name>
<dbReference type="AlphaFoldDB" id="A0A7C5YYM0"/>
<dbReference type="InterPro" id="IPR027065">
    <property type="entry name" value="Lon_Prtase"/>
</dbReference>
<dbReference type="PANTHER" id="PTHR43718">
    <property type="entry name" value="LON PROTEASE"/>
    <property type="match status" value="1"/>
</dbReference>
<dbReference type="GO" id="GO:0004252">
    <property type="term" value="F:serine-type endopeptidase activity"/>
    <property type="evidence" value="ECO:0007669"/>
    <property type="project" value="InterPro"/>
</dbReference>
<protein>
    <submittedName>
        <fullName evidence="2">AAA family ATPase</fullName>
    </submittedName>
</protein>